<protein>
    <submittedName>
        <fullName evidence="4">NTP transferase domain-containing protein</fullName>
    </submittedName>
</protein>
<evidence type="ECO:0000259" key="3">
    <source>
        <dbReference type="Pfam" id="PF00483"/>
    </source>
</evidence>
<evidence type="ECO:0000256" key="2">
    <source>
        <dbReference type="ARBA" id="ARBA00022695"/>
    </source>
</evidence>
<feature type="domain" description="Nucleotidyl transferase" evidence="3">
    <location>
        <begin position="6"/>
        <end position="236"/>
    </location>
</feature>
<evidence type="ECO:0000313" key="4">
    <source>
        <dbReference type="EMBL" id="MBS3057670.1"/>
    </source>
</evidence>
<reference evidence="4" key="2">
    <citation type="submission" date="2021-05" db="EMBL/GenBank/DDBJ databases">
        <title>Protein family content uncovers lineage relationships and bacterial pathway maintenance mechanisms in DPANN archaea.</title>
        <authorList>
            <person name="Castelle C.J."/>
            <person name="Meheust R."/>
            <person name="Jaffe A.L."/>
            <person name="Seitz K."/>
            <person name="Gong X."/>
            <person name="Baker B.J."/>
            <person name="Banfield J.F."/>
        </authorList>
    </citation>
    <scope>NUCLEOTIDE SEQUENCE</scope>
    <source>
        <strain evidence="4">RIFCSPHIGHO2_01_FULL_AR10_44_11</strain>
    </source>
</reference>
<dbReference type="SUPFAM" id="SSF53448">
    <property type="entry name" value="Nucleotide-diphospho-sugar transferases"/>
    <property type="match status" value="1"/>
</dbReference>
<dbReference type="EMBL" id="JAGVWD010000054">
    <property type="protein sequence ID" value="MBS3057670.1"/>
    <property type="molecule type" value="Genomic_DNA"/>
</dbReference>
<dbReference type="Proteomes" id="UP000677687">
    <property type="component" value="Unassembled WGS sequence"/>
</dbReference>
<comment type="caution">
    <text evidence="4">The sequence shown here is derived from an EMBL/GenBank/DDBJ whole genome shotgun (WGS) entry which is preliminary data.</text>
</comment>
<sequence>MNEKLKALVLAAGKGIRMLPVTDEIPKAMVEIAGKPILERILDVLGEAGIKEVVIVVGYKKGQIMEYFGNEFRGMKIDYAVQEKQLGTAHAIGMARQFMQGDFISINGDLLFESSLIKELAGKSGFDAVIVGRKVQDLSRFAALEIEDGLVKNIIEKPRPGETKTDIINYGIYRFSKKIFDVIARTGINPIRNEYEITDSLKLMLNEGAEIACLLYNGFRIDISNSKDLEEANRMLKN</sequence>
<dbReference type="CDD" id="cd04181">
    <property type="entry name" value="NTP_transferase"/>
    <property type="match status" value="1"/>
</dbReference>
<dbReference type="InterPro" id="IPR050065">
    <property type="entry name" value="GlmU-like"/>
</dbReference>
<dbReference type="InterPro" id="IPR005835">
    <property type="entry name" value="NTP_transferase_dom"/>
</dbReference>
<dbReference type="Pfam" id="PF00483">
    <property type="entry name" value="NTP_transferase"/>
    <property type="match status" value="1"/>
</dbReference>
<dbReference type="PANTHER" id="PTHR43584">
    <property type="entry name" value="NUCLEOTIDYL TRANSFERASE"/>
    <property type="match status" value="1"/>
</dbReference>
<organism evidence="4 5">
    <name type="scientific">Candidatus Iainarchaeum sp</name>
    <dbReference type="NCBI Taxonomy" id="3101447"/>
    <lineage>
        <taxon>Archaea</taxon>
        <taxon>Candidatus Iainarchaeota</taxon>
        <taxon>Candidatus Iainarchaeia</taxon>
        <taxon>Candidatus Iainarchaeales</taxon>
        <taxon>Candidatus Iainarchaeaceae</taxon>
        <taxon>Candidatus Iainarchaeum</taxon>
    </lineage>
</organism>
<keyword evidence="1 4" id="KW-0808">Transferase</keyword>
<dbReference type="InterPro" id="IPR029044">
    <property type="entry name" value="Nucleotide-diphossugar_trans"/>
</dbReference>
<reference evidence="4" key="1">
    <citation type="submission" date="2021-03" db="EMBL/GenBank/DDBJ databases">
        <authorList>
            <person name="Jaffe A."/>
        </authorList>
    </citation>
    <scope>NUCLEOTIDE SEQUENCE</scope>
    <source>
        <strain evidence="4">RIFCSPHIGHO2_01_FULL_AR10_44_11</strain>
    </source>
</reference>
<proteinExistence type="predicted"/>
<dbReference type="Gene3D" id="3.90.550.10">
    <property type="entry name" value="Spore Coat Polysaccharide Biosynthesis Protein SpsA, Chain A"/>
    <property type="match status" value="1"/>
</dbReference>
<gene>
    <name evidence="4" type="ORF">J4415_03530</name>
</gene>
<keyword evidence="2" id="KW-0548">Nucleotidyltransferase</keyword>
<dbReference type="GO" id="GO:0016779">
    <property type="term" value="F:nucleotidyltransferase activity"/>
    <property type="evidence" value="ECO:0007669"/>
    <property type="project" value="UniProtKB-KW"/>
</dbReference>
<dbReference type="AlphaFoldDB" id="A0A8T4KY57"/>
<evidence type="ECO:0000313" key="5">
    <source>
        <dbReference type="Proteomes" id="UP000677687"/>
    </source>
</evidence>
<dbReference type="PANTHER" id="PTHR43584:SF8">
    <property type="entry name" value="N-ACETYLMURAMATE ALPHA-1-PHOSPHATE URIDYLYLTRANSFERASE"/>
    <property type="match status" value="1"/>
</dbReference>
<name>A0A8T4KY57_9ARCH</name>
<accession>A0A8T4KY57</accession>
<evidence type="ECO:0000256" key="1">
    <source>
        <dbReference type="ARBA" id="ARBA00022679"/>
    </source>
</evidence>